<organism evidence="1 2">
    <name type="scientific">Burkholderia gladioli</name>
    <name type="common">Pseudomonas marginata</name>
    <name type="synonym">Phytomonas marginata</name>
    <dbReference type="NCBI Taxonomy" id="28095"/>
    <lineage>
        <taxon>Bacteria</taxon>
        <taxon>Pseudomonadati</taxon>
        <taxon>Pseudomonadota</taxon>
        <taxon>Betaproteobacteria</taxon>
        <taxon>Burkholderiales</taxon>
        <taxon>Burkholderiaceae</taxon>
        <taxon>Burkholderia</taxon>
    </lineage>
</organism>
<protein>
    <submittedName>
        <fullName evidence="1">Uncharacterized protein</fullName>
    </submittedName>
</protein>
<accession>A0AAP1UVB9</accession>
<dbReference type="Proteomes" id="UP000029590">
    <property type="component" value="Unassembled WGS sequence"/>
</dbReference>
<dbReference type="EMBL" id="JPGG01000016">
    <property type="protein sequence ID" value="KGC14985.1"/>
    <property type="molecule type" value="Genomic_DNA"/>
</dbReference>
<dbReference type="RefSeq" id="WP_036055434.1">
    <property type="nucleotide sequence ID" value="NZ_CADEPT010000006.1"/>
</dbReference>
<reference evidence="1 2" key="1">
    <citation type="submission" date="2014-04" db="EMBL/GenBank/DDBJ databases">
        <authorList>
            <person name="Bishop-Lilly K.A."/>
            <person name="Broomall S.M."/>
            <person name="Chain P.S."/>
            <person name="Chertkov O."/>
            <person name="Coyne S.R."/>
            <person name="Daligault H.E."/>
            <person name="Davenport K.W."/>
            <person name="Erkkila T."/>
            <person name="Frey K.G."/>
            <person name="Gibbons H.S."/>
            <person name="Gu W."/>
            <person name="Jaissle J."/>
            <person name="Johnson S.L."/>
            <person name="Koroleva G.I."/>
            <person name="Ladner J.T."/>
            <person name="Lo C.-C."/>
            <person name="Minogue T.D."/>
            <person name="Munk C."/>
            <person name="Palacios G.F."/>
            <person name="Redden C.L."/>
            <person name="Rosenzweig C.N."/>
            <person name="Scholz M.B."/>
            <person name="Teshima H."/>
            <person name="Xu Y."/>
        </authorList>
    </citation>
    <scope>NUCLEOTIDE SEQUENCE [LARGE SCALE GENOMIC DNA]</scope>
    <source>
        <strain evidence="2">gladioli</strain>
    </source>
</reference>
<dbReference type="KEGG" id="bgo:BM43_6311"/>
<evidence type="ECO:0000313" key="1">
    <source>
        <dbReference type="EMBL" id="KGC14985.1"/>
    </source>
</evidence>
<sequence>MKFIKWLIVDTIRDLRLKRLKADFDRHCPNERMTGSIDGYCGIGMMIGRSVGSEGEAADGSARLLDVYTSSLVAELARHREYARRAYRIGVDSVQDGERRHRFASARQLRR</sequence>
<proteinExistence type="predicted"/>
<dbReference type="AlphaFoldDB" id="A0AAP1UVB9"/>
<gene>
    <name evidence="1" type="ORF">DM48_1454</name>
</gene>
<comment type="caution">
    <text evidence="1">The sequence shown here is derived from an EMBL/GenBank/DDBJ whole genome shotgun (WGS) entry which is preliminary data.</text>
</comment>
<evidence type="ECO:0000313" key="2">
    <source>
        <dbReference type="Proteomes" id="UP000029590"/>
    </source>
</evidence>
<name>A0AAP1UVB9_BURGA</name>